<evidence type="ECO:0000259" key="4">
    <source>
        <dbReference type="Pfam" id="PF18569"/>
    </source>
</evidence>
<dbReference type="GO" id="GO:0006412">
    <property type="term" value="P:translation"/>
    <property type="evidence" value="ECO:0007669"/>
    <property type="project" value="UniProtKB-KW"/>
</dbReference>
<keyword evidence="2" id="KW-0963">Cytoplasm</keyword>
<dbReference type="GO" id="GO:0017101">
    <property type="term" value="C:aminoacyl-tRNA synthetase multienzyme complex"/>
    <property type="evidence" value="ECO:0007669"/>
    <property type="project" value="InterPro"/>
</dbReference>
<dbReference type="AlphaFoldDB" id="A0AAV2T034"/>
<gene>
    <name evidence="5" type="ORF">CDAUBV1_LOCUS560</name>
</gene>
<dbReference type="EMBL" id="CAXLJL010000002">
    <property type="protein sequence ID" value="CAL5129514.1"/>
    <property type="molecule type" value="Genomic_DNA"/>
</dbReference>
<protein>
    <recommendedName>
        <fullName evidence="4">AIMP2 thioredoxin-like domain-containing protein</fullName>
    </recommendedName>
</protein>
<evidence type="ECO:0000313" key="6">
    <source>
        <dbReference type="Proteomes" id="UP001497525"/>
    </source>
</evidence>
<reference evidence="5" key="1">
    <citation type="submission" date="2024-06" db="EMBL/GenBank/DDBJ databases">
        <authorList>
            <person name="Liu X."/>
            <person name="Lenzi L."/>
            <person name="Haldenby T S."/>
            <person name="Uol C."/>
        </authorList>
    </citation>
    <scope>NUCLEOTIDE SEQUENCE</scope>
</reference>
<accession>A0AAV2T034</accession>
<evidence type="ECO:0000313" key="5">
    <source>
        <dbReference type="EMBL" id="CAL5129514.1"/>
    </source>
</evidence>
<dbReference type="PANTHER" id="PTHR13438">
    <property type="entry name" value="AMINOACYL TRNA SYNTHASE COMPLEX-INTERACTING MULTIFUNCTIONAL PROTEIN"/>
    <property type="match status" value="1"/>
</dbReference>
<feature type="domain" description="AIMP2 thioredoxin-like" evidence="4">
    <location>
        <begin position="120"/>
        <end position="192"/>
    </location>
</feature>
<name>A0AAV2T034_CALDB</name>
<comment type="caution">
    <text evidence="5">The sequence shown here is derived from an EMBL/GenBank/DDBJ whole genome shotgun (WGS) entry which is preliminary data.</text>
</comment>
<dbReference type="InterPro" id="IPR041503">
    <property type="entry name" value="AIMP2_thioredoxin"/>
</dbReference>
<organism evidence="5 6">
    <name type="scientific">Calicophoron daubneyi</name>
    <name type="common">Rumen fluke</name>
    <name type="synonym">Paramphistomum daubneyi</name>
    <dbReference type="NCBI Taxonomy" id="300641"/>
    <lineage>
        <taxon>Eukaryota</taxon>
        <taxon>Metazoa</taxon>
        <taxon>Spiralia</taxon>
        <taxon>Lophotrochozoa</taxon>
        <taxon>Platyhelminthes</taxon>
        <taxon>Trematoda</taxon>
        <taxon>Digenea</taxon>
        <taxon>Plagiorchiida</taxon>
        <taxon>Pronocephalata</taxon>
        <taxon>Paramphistomoidea</taxon>
        <taxon>Paramphistomidae</taxon>
        <taxon>Calicophoron</taxon>
    </lineage>
</organism>
<comment type="subcellular location">
    <subcellularLocation>
        <location evidence="1">Cytoplasm</location>
    </subcellularLocation>
</comment>
<dbReference type="InterPro" id="IPR042360">
    <property type="entry name" value="AIMP2"/>
</dbReference>
<evidence type="ECO:0000256" key="3">
    <source>
        <dbReference type="ARBA" id="ARBA00022917"/>
    </source>
</evidence>
<evidence type="ECO:0000256" key="2">
    <source>
        <dbReference type="ARBA" id="ARBA00022490"/>
    </source>
</evidence>
<dbReference type="GO" id="GO:0005737">
    <property type="term" value="C:cytoplasm"/>
    <property type="evidence" value="ECO:0007669"/>
    <property type="project" value="UniProtKB-SubCell"/>
</dbReference>
<dbReference type="Proteomes" id="UP001497525">
    <property type="component" value="Unassembled WGS sequence"/>
</dbReference>
<dbReference type="Gene3D" id="1.20.1050.130">
    <property type="match status" value="1"/>
</dbReference>
<dbReference type="PANTHER" id="PTHR13438:SF2">
    <property type="entry name" value="AMINOACYL TRNA SYNTHASE COMPLEX-INTERACTING MULTIFUNCTIONAL PROTEIN 2"/>
    <property type="match status" value="1"/>
</dbReference>
<evidence type="ECO:0000256" key="1">
    <source>
        <dbReference type="ARBA" id="ARBA00004496"/>
    </source>
</evidence>
<sequence>MYEIDRIICPVQGIVHTDLMYKMDPYMAKIISLQNEHSPRPEHSTETFDATDEEQGRLRERLECLDECTSHLLYLLKCPPPNFSSEPPKFLKAGATGLHSSSTPVADLGSAVEQQRIISLTVQANPDNPPLAALLSCYLLSTNGWPVSVCSYVHSSVVHMPDYLTTLMNKLSAAQQHRNSVVNLRIVWTNTCPDCVTFLGFNCTELYGEAMLLEKLLTMIPNAGLTSADEVLIRIDNGLLLGSDTEQSETLKWLENHPHFTALERELPDIIDCFLYVCLKRSKLSKHLPPRLGSWYKFCSGVPQLSLVDKVIK</sequence>
<dbReference type="Pfam" id="PF18569">
    <property type="entry name" value="Thioredoxin_16"/>
    <property type="match status" value="1"/>
</dbReference>
<proteinExistence type="predicted"/>
<keyword evidence="3" id="KW-0648">Protein biosynthesis</keyword>